<protein>
    <submittedName>
        <fullName evidence="2">Uncharacterized protein</fullName>
    </submittedName>
</protein>
<dbReference type="AlphaFoldDB" id="A0A151AFS0"/>
<reference evidence="2 3" key="1">
    <citation type="submission" date="2016-02" db="EMBL/GenBank/DDBJ databases">
        <title>Genome sequence of Halalkalicoccus paucihalophilus DSM 24557.</title>
        <authorList>
            <person name="Poehlein A."/>
            <person name="Daniel R."/>
        </authorList>
    </citation>
    <scope>NUCLEOTIDE SEQUENCE [LARGE SCALE GENOMIC DNA]</scope>
    <source>
        <strain evidence="2 3">DSM 24557</strain>
    </source>
</reference>
<dbReference type="RefSeq" id="WP_066381158.1">
    <property type="nucleotide sequence ID" value="NZ_LTAZ01000004.1"/>
</dbReference>
<dbReference type="Proteomes" id="UP000075321">
    <property type="component" value="Unassembled WGS sequence"/>
</dbReference>
<dbReference type="PATRIC" id="fig|1008153.3.peg.1562"/>
<sequence length="95" mass="10118">MAFGLTTGGGNLVVGGVLLVVGYLVKHRHWTWLISETTALVSQDDRTAPLVGSLVGDLSVTIGGVLVLVDSSQISVFWGTCPTGYSWRSSRRPPF</sequence>
<organism evidence="2 3">
    <name type="scientific">Halalkalicoccus paucihalophilus</name>
    <dbReference type="NCBI Taxonomy" id="1008153"/>
    <lineage>
        <taxon>Archaea</taxon>
        <taxon>Methanobacteriati</taxon>
        <taxon>Methanobacteriota</taxon>
        <taxon>Stenosarchaea group</taxon>
        <taxon>Halobacteria</taxon>
        <taxon>Halobacteriales</taxon>
        <taxon>Halococcaceae</taxon>
        <taxon>Halalkalicoccus</taxon>
    </lineage>
</organism>
<gene>
    <name evidence="2" type="ORF">HAPAU_15420</name>
</gene>
<dbReference type="EMBL" id="LTAZ01000004">
    <property type="protein sequence ID" value="KYH26444.1"/>
    <property type="molecule type" value="Genomic_DNA"/>
</dbReference>
<keyword evidence="1" id="KW-1133">Transmembrane helix</keyword>
<feature type="transmembrane region" description="Helical" evidence="1">
    <location>
        <begin position="6"/>
        <end position="25"/>
    </location>
</feature>
<name>A0A151AFS0_9EURY</name>
<accession>A0A151AFS0</accession>
<evidence type="ECO:0000313" key="3">
    <source>
        <dbReference type="Proteomes" id="UP000075321"/>
    </source>
</evidence>
<keyword evidence="1" id="KW-0812">Transmembrane</keyword>
<evidence type="ECO:0000256" key="1">
    <source>
        <dbReference type="SAM" id="Phobius"/>
    </source>
</evidence>
<comment type="caution">
    <text evidence="2">The sequence shown here is derived from an EMBL/GenBank/DDBJ whole genome shotgun (WGS) entry which is preliminary data.</text>
</comment>
<keyword evidence="1" id="KW-0472">Membrane</keyword>
<proteinExistence type="predicted"/>
<evidence type="ECO:0000313" key="2">
    <source>
        <dbReference type="EMBL" id="KYH26444.1"/>
    </source>
</evidence>
<keyword evidence="3" id="KW-1185">Reference proteome</keyword>